<organism evidence="1 2">
    <name type="scientific">Riccia sorocarpa</name>
    <dbReference type="NCBI Taxonomy" id="122646"/>
    <lineage>
        <taxon>Eukaryota</taxon>
        <taxon>Viridiplantae</taxon>
        <taxon>Streptophyta</taxon>
        <taxon>Embryophyta</taxon>
        <taxon>Marchantiophyta</taxon>
        <taxon>Marchantiopsida</taxon>
        <taxon>Marchantiidae</taxon>
        <taxon>Marchantiales</taxon>
        <taxon>Ricciaceae</taxon>
        <taxon>Riccia</taxon>
    </lineage>
</organism>
<dbReference type="InterPro" id="IPR007750">
    <property type="entry name" value="DUF674"/>
</dbReference>
<name>A0ABD3GKG7_9MARC</name>
<proteinExistence type="predicted"/>
<comment type="caution">
    <text evidence="1">The sequence shown here is derived from an EMBL/GenBank/DDBJ whole genome shotgun (WGS) entry which is preliminary data.</text>
</comment>
<gene>
    <name evidence="1" type="ORF">R1sor_021461</name>
</gene>
<keyword evidence="2" id="KW-1185">Reference proteome</keyword>
<evidence type="ECO:0000313" key="2">
    <source>
        <dbReference type="Proteomes" id="UP001633002"/>
    </source>
</evidence>
<dbReference type="Proteomes" id="UP001633002">
    <property type="component" value="Unassembled WGS sequence"/>
</dbReference>
<reference evidence="1 2" key="1">
    <citation type="submission" date="2024-09" db="EMBL/GenBank/DDBJ databases">
        <title>Chromosome-scale assembly of Riccia sorocarpa.</title>
        <authorList>
            <person name="Paukszto L."/>
        </authorList>
    </citation>
    <scope>NUCLEOTIDE SEQUENCE [LARGE SCALE GENOMIC DNA]</scope>
    <source>
        <strain evidence="1">LP-2024</strain>
        <tissue evidence="1">Aerial parts of the thallus</tissue>
    </source>
</reference>
<dbReference type="PANTHER" id="PTHR33103:SF19">
    <property type="entry name" value="OS09G0544700 PROTEIN"/>
    <property type="match status" value="1"/>
</dbReference>
<dbReference type="EMBL" id="JBJQOH010000007">
    <property type="protein sequence ID" value="KAL3678505.1"/>
    <property type="molecule type" value="Genomic_DNA"/>
</dbReference>
<sequence>MKRKSTESFSEKEEVFHDDKQLNLSVLWSRKSRSVLYLECGKDFLDILLSIFITPVGAILNMLEEEGLSVDIKHGQFVMYASLMRLEKSILCVNKDILLDPPALLSGSQNYLLLEEPVKHTCVRQNCSNRTNSKRELCSECTVVPVYRCPTCGKKPPGNFTPNVTPRCSVCTVPGGSVMKLHYEIEARPQPPVKANAAKSWKKGYVRKNHTYMLKDDLSFSKCGTMSTVALLQSMKVESFDDLVTREIFVERHEILCLVRAALVSTTPLTDVFGSMFEKKTDLLGTSMVPKTEMLEAPLKLCLGHQADNCDTKENIRTTNLMEQSSDQKVRLESPQVLPTDLVQQSIEQKEEII</sequence>
<dbReference type="Pfam" id="PF05056">
    <property type="entry name" value="DUF674"/>
    <property type="match status" value="2"/>
</dbReference>
<dbReference type="AlphaFoldDB" id="A0ABD3GKG7"/>
<dbReference type="PANTHER" id="PTHR33103">
    <property type="entry name" value="OS01G0153900 PROTEIN"/>
    <property type="match status" value="1"/>
</dbReference>
<accession>A0ABD3GKG7</accession>
<evidence type="ECO:0000313" key="1">
    <source>
        <dbReference type="EMBL" id="KAL3678505.1"/>
    </source>
</evidence>
<protein>
    <submittedName>
        <fullName evidence="1">Uncharacterized protein</fullName>
    </submittedName>
</protein>